<feature type="domain" description="Tubulin/FtsZ 2-layer sandwich" evidence="9">
    <location>
        <begin position="216"/>
        <end position="334"/>
    </location>
</feature>
<protein>
    <recommendedName>
        <fullName evidence="4 5">Cell division protein FtsZ</fullName>
    </recommendedName>
</protein>
<dbReference type="PANTHER" id="PTHR30314:SF3">
    <property type="entry name" value="MITOCHONDRIAL DIVISION PROTEIN FSZA"/>
    <property type="match status" value="1"/>
</dbReference>
<feature type="binding site" evidence="4">
    <location>
        <begin position="117"/>
        <end position="119"/>
    </location>
    <ligand>
        <name>GTP</name>
        <dbReference type="ChEBI" id="CHEBI:37565"/>
    </ligand>
</feature>
<evidence type="ECO:0000256" key="6">
    <source>
        <dbReference type="RuleBase" id="RU000631"/>
    </source>
</evidence>
<dbReference type="InterPro" id="IPR037103">
    <property type="entry name" value="Tubulin/FtsZ-like_C"/>
</dbReference>
<feature type="region of interest" description="Disordered" evidence="7">
    <location>
        <begin position="550"/>
        <end position="572"/>
    </location>
</feature>
<dbReference type="EMBL" id="JBHTKM010000063">
    <property type="protein sequence ID" value="MFD1016385.1"/>
    <property type="molecule type" value="Genomic_DNA"/>
</dbReference>
<comment type="caution">
    <text evidence="10">The sequence shown here is derived from an EMBL/GenBank/DDBJ whole genome shotgun (WGS) entry which is preliminary data.</text>
</comment>
<dbReference type="InterPro" id="IPR020805">
    <property type="entry name" value="Cell_div_FtsZ_CS"/>
</dbReference>
<dbReference type="Proteomes" id="UP001597086">
    <property type="component" value="Unassembled WGS sequence"/>
</dbReference>
<accession>A0ABW3KRC8</accession>
<feature type="binding site" evidence="4">
    <location>
        <begin position="29"/>
        <end position="33"/>
    </location>
    <ligand>
        <name>GTP</name>
        <dbReference type="ChEBI" id="CHEBI:37565"/>
    </ligand>
</feature>
<evidence type="ECO:0000313" key="10">
    <source>
        <dbReference type="EMBL" id="MFD1016385.1"/>
    </source>
</evidence>
<dbReference type="Pfam" id="PF12327">
    <property type="entry name" value="FtsZ_C"/>
    <property type="match status" value="1"/>
</dbReference>
<dbReference type="SUPFAM" id="SSF52490">
    <property type="entry name" value="Tubulin nucleotide-binding domain-like"/>
    <property type="match status" value="1"/>
</dbReference>
<organism evidence="10 11">
    <name type="scientific">Winogradskyella rapida</name>
    <dbReference type="NCBI Taxonomy" id="549701"/>
    <lineage>
        <taxon>Bacteria</taxon>
        <taxon>Pseudomonadati</taxon>
        <taxon>Bacteroidota</taxon>
        <taxon>Flavobacteriia</taxon>
        <taxon>Flavobacteriales</taxon>
        <taxon>Flavobacteriaceae</taxon>
        <taxon>Winogradskyella</taxon>
    </lineage>
</organism>
<evidence type="ECO:0000313" key="11">
    <source>
        <dbReference type="Proteomes" id="UP001597086"/>
    </source>
</evidence>
<keyword evidence="4" id="KW-0963">Cytoplasm</keyword>
<gene>
    <name evidence="4 10" type="primary">ftsZ</name>
    <name evidence="10" type="ORF">ACFQ13_10675</name>
</gene>
<feature type="binding site" evidence="4">
    <location>
        <position position="148"/>
    </location>
    <ligand>
        <name>GTP</name>
        <dbReference type="ChEBI" id="CHEBI:37565"/>
    </ligand>
</feature>
<dbReference type="CDD" id="cd02201">
    <property type="entry name" value="FtsZ_type1"/>
    <property type="match status" value="1"/>
</dbReference>
<evidence type="ECO:0000256" key="7">
    <source>
        <dbReference type="SAM" id="MobiDB-lite"/>
    </source>
</evidence>
<evidence type="ECO:0000256" key="1">
    <source>
        <dbReference type="ARBA" id="ARBA00009690"/>
    </source>
</evidence>
<comment type="similarity">
    <text evidence="1 4 6">Belongs to the FtsZ family.</text>
</comment>
<keyword evidence="4 6" id="KW-0717">Septation</keyword>
<dbReference type="PRINTS" id="PR00423">
    <property type="entry name" value="CELLDVISFTSZ"/>
</dbReference>
<dbReference type="InterPro" id="IPR036525">
    <property type="entry name" value="Tubulin/FtsZ_GTPase_sf"/>
</dbReference>
<dbReference type="Pfam" id="PF00091">
    <property type="entry name" value="Tubulin"/>
    <property type="match status" value="1"/>
</dbReference>
<evidence type="ECO:0000259" key="9">
    <source>
        <dbReference type="SMART" id="SM00865"/>
    </source>
</evidence>
<feature type="domain" description="Tubulin/FtsZ GTPase" evidence="8">
    <location>
        <begin position="21"/>
        <end position="213"/>
    </location>
</feature>
<sequence length="652" mass="71668">MSNSNEFGNISFDLPKHQSNVIKVIGVGGGGSNAINHMFQQGIKGVDFVICNTDSQALQNSGVPNKIQLGVNLTEGLGAGANPEVGEQAAVESSEDIRRMLDTNTKMIFITAGMGGGTGTGAAPVIAKMSKELDILTVGIVTMPFQFEGKMRNEQAQRGIEKLRQHVDSLVVINNNKLREVYGNLGFKAGFSKADEVLATASRGIAEVITHHYLQNIDLRDAKTVLSNSGTAIMGSATASGQTRAQEAIMNALDSPLLNDNKITGAKNVLLLIVSGSQEITIDEIGEINDHIQNEAGHGADIIMGVGEDEELQESISVTIIATGFNIDQQNEISNTETKKVIHALEETQEPGISTQEKTPAIITPDIVLEEKKEAPVVRHTLLDEENLEEPSNETEDETGHEADLIKTTDFLKSMNIVYEEVLDSKPEPQTPVEPEEFIITPVEHKTKPVESEPEEQITLTFDLPLSNSTPKPVEDQQPPKQENKTFFSLDEEVNDIDVNEPVEIRSTAKVNEQGEKRYSLNDFDTVQSPVNTKTEKKEVKEEITFEKKTIAAPEPNTAPEEEIDPMNSPISDLLISRADERRRKMKDFNYKFNNAKINEIEKVPAYKRQGVNLEDAQHSSENTSSRMSVGTDDNDDIQLRSNNSFLHDNVD</sequence>
<comment type="subcellular location">
    <subcellularLocation>
        <location evidence="4">Cytoplasm</location>
    </subcellularLocation>
    <text evidence="4">Assembles at midcell at the inner surface of the cytoplasmic membrane.</text>
</comment>
<dbReference type="SUPFAM" id="SSF55307">
    <property type="entry name" value="Tubulin C-terminal domain-like"/>
    <property type="match status" value="1"/>
</dbReference>
<name>A0ABW3KRC8_9FLAO</name>
<dbReference type="PANTHER" id="PTHR30314">
    <property type="entry name" value="CELL DIVISION PROTEIN FTSZ-RELATED"/>
    <property type="match status" value="1"/>
</dbReference>
<comment type="subunit">
    <text evidence="4">Homodimer. Polymerizes to form a dynamic ring structure in a strictly GTP-dependent manner. Interacts directly with several other division proteins.</text>
</comment>
<dbReference type="Gene3D" id="3.30.1330.20">
    <property type="entry name" value="Tubulin/FtsZ, C-terminal domain"/>
    <property type="match status" value="1"/>
</dbReference>
<keyword evidence="3 4" id="KW-0342">GTP-binding</keyword>
<keyword evidence="4 6" id="KW-0131">Cell cycle</keyword>
<dbReference type="SMART" id="SM00865">
    <property type="entry name" value="Tubulin_C"/>
    <property type="match status" value="1"/>
</dbReference>
<evidence type="ECO:0000256" key="5">
    <source>
        <dbReference type="NCBIfam" id="TIGR00065"/>
    </source>
</evidence>
<dbReference type="PROSITE" id="PS01134">
    <property type="entry name" value="FTSZ_1"/>
    <property type="match status" value="1"/>
</dbReference>
<dbReference type="GO" id="GO:0051301">
    <property type="term" value="P:cell division"/>
    <property type="evidence" value="ECO:0007669"/>
    <property type="project" value="UniProtKB-KW"/>
</dbReference>
<keyword evidence="4 6" id="KW-0132">Cell division</keyword>
<dbReference type="InterPro" id="IPR003008">
    <property type="entry name" value="Tubulin_FtsZ_GTPase"/>
</dbReference>
<dbReference type="InterPro" id="IPR024757">
    <property type="entry name" value="FtsZ_C"/>
</dbReference>
<dbReference type="Gene3D" id="3.40.50.1440">
    <property type="entry name" value="Tubulin/FtsZ, GTPase domain"/>
    <property type="match status" value="1"/>
</dbReference>
<dbReference type="InterPro" id="IPR045061">
    <property type="entry name" value="FtsZ/CetZ"/>
</dbReference>
<evidence type="ECO:0000256" key="3">
    <source>
        <dbReference type="ARBA" id="ARBA00023134"/>
    </source>
</evidence>
<evidence type="ECO:0000259" key="8">
    <source>
        <dbReference type="SMART" id="SM00864"/>
    </source>
</evidence>
<comment type="function">
    <text evidence="4 6">Essential cell division protein that forms a contractile ring structure (Z ring) at the future cell division site. The regulation of the ring assembly controls the timing and the location of cell division. One of the functions of the FtsZ ring is to recruit other cell division proteins to the septum to produce a new cell wall between the dividing cells. Binds GTP and shows GTPase activity.</text>
</comment>
<dbReference type="InterPro" id="IPR018316">
    <property type="entry name" value="Tubulin/FtsZ_2-layer-sand-dom"/>
</dbReference>
<feature type="compositionally biased region" description="Polar residues" evidence="7">
    <location>
        <begin position="620"/>
        <end position="629"/>
    </location>
</feature>
<dbReference type="InterPro" id="IPR008280">
    <property type="entry name" value="Tub_FtsZ_C"/>
</dbReference>
<reference evidence="11" key="1">
    <citation type="journal article" date="2019" name="Int. J. Syst. Evol. Microbiol.">
        <title>The Global Catalogue of Microorganisms (GCM) 10K type strain sequencing project: providing services to taxonomists for standard genome sequencing and annotation.</title>
        <authorList>
            <consortium name="The Broad Institute Genomics Platform"/>
            <consortium name="The Broad Institute Genome Sequencing Center for Infectious Disease"/>
            <person name="Wu L."/>
            <person name="Ma J."/>
        </authorList>
    </citation>
    <scope>NUCLEOTIDE SEQUENCE [LARGE SCALE GENOMIC DNA]</scope>
    <source>
        <strain evidence="11">CCUG 56098</strain>
    </source>
</reference>
<dbReference type="InterPro" id="IPR000158">
    <property type="entry name" value="Cell_div_FtsZ"/>
</dbReference>
<dbReference type="PROSITE" id="PS01135">
    <property type="entry name" value="FTSZ_2"/>
    <property type="match status" value="1"/>
</dbReference>
<feature type="binding site" evidence="4">
    <location>
        <position position="195"/>
    </location>
    <ligand>
        <name>GTP</name>
        <dbReference type="ChEBI" id="CHEBI:37565"/>
    </ligand>
</feature>
<evidence type="ECO:0000256" key="2">
    <source>
        <dbReference type="ARBA" id="ARBA00022741"/>
    </source>
</evidence>
<feature type="compositionally biased region" description="Polar residues" evidence="7">
    <location>
        <begin position="640"/>
        <end position="652"/>
    </location>
</feature>
<dbReference type="NCBIfam" id="TIGR00065">
    <property type="entry name" value="ftsZ"/>
    <property type="match status" value="1"/>
</dbReference>
<feature type="region of interest" description="Disordered" evidence="7">
    <location>
        <begin position="611"/>
        <end position="652"/>
    </location>
</feature>
<dbReference type="RefSeq" id="WP_386117140.1">
    <property type="nucleotide sequence ID" value="NZ_JBHTKM010000063.1"/>
</dbReference>
<keyword evidence="2 4" id="KW-0547">Nucleotide-binding</keyword>
<feature type="binding site" evidence="4">
    <location>
        <position position="152"/>
    </location>
    <ligand>
        <name>GTP</name>
        <dbReference type="ChEBI" id="CHEBI:37565"/>
    </ligand>
</feature>
<keyword evidence="11" id="KW-1185">Reference proteome</keyword>
<dbReference type="SMART" id="SM00864">
    <property type="entry name" value="Tubulin"/>
    <property type="match status" value="1"/>
</dbReference>
<evidence type="ECO:0000256" key="4">
    <source>
        <dbReference type="HAMAP-Rule" id="MF_00909"/>
    </source>
</evidence>
<dbReference type="HAMAP" id="MF_00909">
    <property type="entry name" value="FtsZ"/>
    <property type="match status" value="1"/>
</dbReference>
<proteinExistence type="inferred from homology"/>